<gene>
    <name evidence="9" type="ORF">D9V37_04105</name>
</gene>
<dbReference type="InterPro" id="IPR058245">
    <property type="entry name" value="NreC/VraR/RcsB-like_REC"/>
</dbReference>
<dbReference type="SMART" id="SM00448">
    <property type="entry name" value="REC"/>
    <property type="match status" value="1"/>
</dbReference>
<evidence type="ECO:0000256" key="4">
    <source>
        <dbReference type="ARBA" id="ARBA00023163"/>
    </source>
</evidence>
<dbReference type="OrthoDB" id="4135368at2"/>
<keyword evidence="4" id="KW-0804">Transcription</keyword>
<keyword evidence="2" id="KW-0805">Transcription regulation</keyword>
<dbReference type="SUPFAM" id="SSF46894">
    <property type="entry name" value="C-terminal effector domain of the bipartite response regulators"/>
    <property type="match status" value="1"/>
</dbReference>
<evidence type="ECO:0000259" key="7">
    <source>
        <dbReference type="PROSITE" id="PS50043"/>
    </source>
</evidence>
<dbReference type="PROSITE" id="PS00622">
    <property type="entry name" value="HTH_LUXR_1"/>
    <property type="match status" value="1"/>
</dbReference>
<feature type="compositionally biased region" description="Basic and acidic residues" evidence="6">
    <location>
        <begin position="1"/>
        <end position="11"/>
    </location>
</feature>
<keyword evidence="1 5" id="KW-0597">Phosphoprotein</keyword>
<comment type="caution">
    <text evidence="9">The sequence shown here is derived from an EMBL/GenBank/DDBJ whole genome shotgun (WGS) entry which is preliminary data.</text>
</comment>
<proteinExistence type="predicted"/>
<dbReference type="InterPro" id="IPR000792">
    <property type="entry name" value="Tscrpt_reg_LuxR_C"/>
</dbReference>
<dbReference type="Proteomes" id="UP000281708">
    <property type="component" value="Unassembled WGS sequence"/>
</dbReference>
<dbReference type="PROSITE" id="PS50110">
    <property type="entry name" value="RESPONSE_REGULATORY"/>
    <property type="match status" value="1"/>
</dbReference>
<protein>
    <submittedName>
        <fullName evidence="9">DNA-binding response regulator</fullName>
    </submittedName>
</protein>
<reference evidence="9 10" key="1">
    <citation type="submission" date="2018-10" db="EMBL/GenBank/DDBJ databases">
        <title>Marmoricola sp. 4Q3S-7 whole genome shotgun sequence.</title>
        <authorList>
            <person name="Li F."/>
        </authorList>
    </citation>
    <scope>NUCLEOTIDE SEQUENCE [LARGE SCALE GENOMIC DNA]</scope>
    <source>
        <strain evidence="9 10">4Q3S-7</strain>
    </source>
</reference>
<keyword evidence="10" id="KW-1185">Reference proteome</keyword>
<dbReference type="CDD" id="cd06170">
    <property type="entry name" value="LuxR_C_like"/>
    <property type="match status" value="1"/>
</dbReference>
<keyword evidence="3 9" id="KW-0238">DNA-binding</keyword>
<evidence type="ECO:0000256" key="6">
    <source>
        <dbReference type="SAM" id="MobiDB-lite"/>
    </source>
</evidence>
<evidence type="ECO:0000313" key="10">
    <source>
        <dbReference type="Proteomes" id="UP000281708"/>
    </source>
</evidence>
<dbReference type="EMBL" id="RDBE01000001">
    <property type="protein sequence ID" value="RLV51297.1"/>
    <property type="molecule type" value="Genomic_DNA"/>
</dbReference>
<feature type="domain" description="HTH luxR-type" evidence="7">
    <location>
        <begin position="235"/>
        <end position="305"/>
    </location>
</feature>
<name>A0A3L8P8D0_9ACTN</name>
<evidence type="ECO:0000259" key="8">
    <source>
        <dbReference type="PROSITE" id="PS50110"/>
    </source>
</evidence>
<dbReference type="AlphaFoldDB" id="A0A3L8P8D0"/>
<organism evidence="9 10">
    <name type="scientific">Nocardioides mangrovicus</name>
    <dbReference type="NCBI Taxonomy" id="2478913"/>
    <lineage>
        <taxon>Bacteria</taxon>
        <taxon>Bacillati</taxon>
        <taxon>Actinomycetota</taxon>
        <taxon>Actinomycetes</taxon>
        <taxon>Propionibacteriales</taxon>
        <taxon>Nocardioidaceae</taxon>
        <taxon>Nocardioides</taxon>
    </lineage>
</organism>
<evidence type="ECO:0000256" key="3">
    <source>
        <dbReference type="ARBA" id="ARBA00023125"/>
    </source>
</evidence>
<sequence>MAPGRRGDGLLRHLRGPQQRGQARREPSRRGPGRQRRARADGDGPRCRARGRQRPRWVRAARSARPRRRDGRDDQRRFGRRSRDVPGGSPALRVAIAENSRLFRDGLVLQLEAAGVGVVAECDRADDLIDLLPELRPDLVLMDIRMPPTETDEGIRAAAEIRDRFPGVGILILSTYAESTYAAAVLAISETAIGYLLKDRVTDVGALLDALQRIAAGECVVDPDVVATLLGQPPRRDDLAQLTARERTVLHLMAEGRSNASIAEQLSLTVRTVEAYTAAIFAKLGLVAQPQTNRRVAAVIAWLRGSHTVY</sequence>
<dbReference type="GO" id="GO:0003677">
    <property type="term" value="F:DNA binding"/>
    <property type="evidence" value="ECO:0007669"/>
    <property type="project" value="UniProtKB-KW"/>
</dbReference>
<dbReference type="Pfam" id="PF00072">
    <property type="entry name" value="Response_reg"/>
    <property type="match status" value="1"/>
</dbReference>
<dbReference type="Pfam" id="PF00196">
    <property type="entry name" value="GerE"/>
    <property type="match status" value="1"/>
</dbReference>
<evidence type="ECO:0000256" key="5">
    <source>
        <dbReference type="PROSITE-ProRule" id="PRU00169"/>
    </source>
</evidence>
<dbReference type="PRINTS" id="PR00038">
    <property type="entry name" value="HTHLUXR"/>
</dbReference>
<evidence type="ECO:0000256" key="2">
    <source>
        <dbReference type="ARBA" id="ARBA00023015"/>
    </source>
</evidence>
<dbReference type="GO" id="GO:0006355">
    <property type="term" value="P:regulation of DNA-templated transcription"/>
    <property type="evidence" value="ECO:0007669"/>
    <property type="project" value="InterPro"/>
</dbReference>
<dbReference type="InterPro" id="IPR039420">
    <property type="entry name" value="WalR-like"/>
</dbReference>
<dbReference type="SMART" id="SM00421">
    <property type="entry name" value="HTH_LUXR"/>
    <property type="match status" value="1"/>
</dbReference>
<dbReference type="SUPFAM" id="SSF52172">
    <property type="entry name" value="CheY-like"/>
    <property type="match status" value="1"/>
</dbReference>
<dbReference type="InterPro" id="IPR016032">
    <property type="entry name" value="Sig_transdc_resp-reg_C-effctor"/>
</dbReference>
<accession>A0A3L8P8D0</accession>
<dbReference type="PROSITE" id="PS50043">
    <property type="entry name" value="HTH_LUXR_2"/>
    <property type="match status" value="1"/>
</dbReference>
<evidence type="ECO:0000313" key="9">
    <source>
        <dbReference type="EMBL" id="RLV51297.1"/>
    </source>
</evidence>
<dbReference type="PANTHER" id="PTHR43214:SF24">
    <property type="entry name" value="TRANSCRIPTIONAL REGULATORY PROTEIN NARL-RELATED"/>
    <property type="match status" value="1"/>
</dbReference>
<dbReference type="Gene3D" id="3.40.50.2300">
    <property type="match status" value="1"/>
</dbReference>
<feature type="compositionally biased region" description="Basic residues" evidence="6">
    <location>
        <begin position="47"/>
        <end position="69"/>
    </location>
</feature>
<dbReference type="GO" id="GO:0000160">
    <property type="term" value="P:phosphorelay signal transduction system"/>
    <property type="evidence" value="ECO:0007669"/>
    <property type="project" value="InterPro"/>
</dbReference>
<dbReference type="CDD" id="cd17535">
    <property type="entry name" value="REC_NarL-like"/>
    <property type="match status" value="1"/>
</dbReference>
<feature type="compositionally biased region" description="Basic and acidic residues" evidence="6">
    <location>
        <begin position="70"/>
        <end position="84"/>
    </location>
</feature>
<evidence type="ECO:0000256" key="1">
    <source>
        <dbReference type="ARBA" id="ARBA00022553"/>
    </source>
</evidence>
<feature type="region of interest" description="Disordered" evidence="6">
    <location>
        <begin position="1"/>
        <end position="89"/>
    </location>
</feature>
<feature type="domain" description="Response regulatory" evidence="8">
    <location>
        <begin position="93"/>
        <end position="213"/>
    </location>
</feature>
<dbReference type="InterPro" id="IPR011006">
    <property type="entry name" value="CheY-like_superfamily"/>
</dbReference>
<dbReference type="PANTHER" id="PTHR43214">
    <property type="entry name" value="TWO-COMPONENT RESPONSE REGULATOR"/>
    <property type="match status" value="1"/>
</dbReference>
<dbReference type="InterPro" id="IPR001789">
    <property type="entry name" value="Sig_transdc_resp-reg_receiver"/>
</dbReference>
<feature type="modified residue" description="4-aspartylphosphate" evidence="5">
    <location>
        <position position="143"/>
    </location>
</feature>